<reference evidence="1" key="1">
    <citation type="journal article" date="2023" name="PLoS Negl. Trop. Dis.">
        <title>A genome sequence for Biomphalaria pfeifferi, the major vector snail for the human-infecting parasite Schistosoma mansoni.</title>
        <authorList>
            <person name="Bu L."/>
            <person name="Lu L."/>
            <person name="Laidemitt M.R."/>
            <person name="Zhang S.M."/>
            <person name="Mutuku M."/>
            <person name="Mkoji G."/>
            <person name="Steinauer M."/>
            <person name="Loker E.S."/>
        </authorList>
    </citation>
    <scope>NUCLEOTIDE SEQUENCE</scope>
    <source>
        <strain evidence="1">KasaAsao</strain>
    </source>
</reference>
<dbReference type="Proteomes" id="UP001233172">
    <property type="component" value="Unassembled WGS sequence"/>
</dbReference>
<sequence>MMMNPEAENRDSTDTAARQETTIITETNIQVTPQIASNSHVISLQASEIQDTSASNFSFPSSPASNVLFPSSPASNFQDIDVSSQSSDIQDLAPFAYQDVGEERSSSRAPQRQHLHLNLNARGYLDEFLRVHIRLNGYSVICEEEGPCSPDQLCLFFRN</sequence>
<protein>
    <submittedName>
        <fullName evidence="1">Uncharacterized protein</fullName>
    </submittedName>
</protein>
<evidence type="ECO:0000313" key="1">
    <source>
        <dbReference type="EMBL" id="KAK0044288.1"/>
    </source>
</evidence>
<organism evidence="1 2">
    <name type="scientific">Biomphalaria pfeifferi</name>
    <name type="common">Bloodfluke planorb</name>
    <name type="synonym">Freshwater snail</name>
    <dbReference type="NCBI Taxonomy" id="112525"/>
    <lineage>
        <taxon>Eukaryota</taxon>
        <taxon>Metazoa</taxon>
        <taxon>Spiralia</taxon>
        <taxon>Lophotrochozoa</taxon>
        <taxon>Mollusca</taxon>
        <taxon>Gastropoda</taxon>
        <taxon>Heterobranchia</taxon>
        <taxon>Euthyneura</taxon>
        <taxon>Panpulmonata</taxon>
        <taxon>Hygrophila</taxon>
        <taxon>Lymnaeoidea</taxon>
        <taxon>Planorbidae</taxon>
        <taxon>Biomphalaria</taxon>
    </lineage>
</organism>
<proteinExistence type="predicted"/>
<gene>
    <name evidence="1" type="ORF">Bpfe_026310</name>
</gene>
<name>A0AAD8AZ44_BIOPF</name>
<accession>A0AAD8AZ44</accession>
<comment type="caution">
    <text evidence="1">The sequence shown here is derived from an EMBL/GenBank/DDBJ whole genome shotgun (WGS) entry which is preliminary data.</text>
</comment>
<evidence type="ECO:0000313" key="2">
    <source>
        <dbReference type="Proteomes" id="UP001233172"/>
    </source>
</evidence>
<keyword evidence="2" id="KW-1185">Reference proteome</keyword>
<dbReference type="AlphaFoldDB" id="A0AAD8AZ44"/>
<dbReference type="EMBL" id="JASAOG010000201">
    <property type="protein sequence ID" value="KAK0044288.1"/>
    <property type="molecule type" value="Genomic_DNA"/>
</dbReference>
<reference evidence="1" key="2">
    <citation type="submission" date="2023-04" db="EMBL/GenBank/DDBJ databases">
        <authorList>
            <person name="Bu L."/>
            <person name="Lu L."/>
            <person name="Laidemitt M.R."/>
            <person name="Zhang S.M."/>
            <person name="Mutuku M."/>
            <person name="Mkoji G."/>
            <person name="Steinauer M."/>
            <person name="Loker E.S."/>
        </authorList>
    </citation>
    <scope>NUCLEOTIDE SEQUENCE</scope>
    <source>
        <strain evidence="1">KasaAsao</strain>
        <tissue evidence="1">Whole Snail</tissue>
    </source>
</reference>